<evidence type="ECO:0000256" key="7">
    <source>
        <dbReference type="ARBA" id="ARBA00022777"/>
    </source>
</evidence>
<dbReference type="GO" id="GO:0000155">
    <property type="term" value="F:phosphorelay sensor kinase activity"/>
    <property type="evidence" value="ECO:0007669"/>
    <property type="project" value="InterPro"/>
</dbReference>
<dbReference type="SMART" id="SM00387">
    <property type="entry name" value="HATPase_c"/>
    <property type="match status" value="1"/>
</dbReference>
<sequence>MTLYNKIRIIFLVAFVLLSAFFASTIFLKRGHYLHENEKRYMQTALFSLKHFRQKNSSKEELKSKDENFQFFLKESNFELLEKEAIKSIKQNAHLLLDRKFFRAEIEVLKYEQALYLFIKHPKFELLLKDKEEMTFPKELLLVYLLALAFLVGLYFWLSKSLKPLKALNEKIHDVAQGDLSVSFKSDKEDEIAEVSNAFDDALRKIEALIDSRQLFLRTIMHELKTPIAKGRLLNEFLEESVQKEGYERVFERLELLIAEFSKIEQMLSSSYKLNMKRYNVQEMLDQALELMIMSDEEIESQVEVLQVRAFVLETDFELFSLALKNLIDNALKYSPEHKVRIEVYANRIEIHNAGEQFTQSLEAYAQPFNVKAKGLGLGLYIVQNIAGLLGLELVYTYDKKNIFVLCLR</sequence>
<proteinExistence type="predicted"/>
<feature type="domain" description="Histidine kinase" evidence="11">
    <location>
        <begin position="219"/>
        <end position="409"/>
    </location>
</feature>
<feature type="domain" description="HAMP" evidence="12">
    <location>
        <begin position="159"/>
        <end position="211"/>
    </location>
</feature>
<comment type="subcellular location">
    <subcellularLocation>
        <location evidence="2">Membrane</location>
        <topology evidence="2">Multi-pass membrane protein</topology>
    </subcellularLocation>
</comment>
<evidence type="ECO:0000256" key="4">
    <source>
        <dbReference type="ARBA" id="ARBA00022553"/>
    </source>
</evidence>
<dbReference type="InterPro" id="IPR047994">
    <property type="entry name" value="ArsS-like"/>
</dbReference>
<dbReference type="EMBL" id="CACVAZ010000191">
    <property type="protein sequence ID" value="CAA6825237.1"/>
    <property type="molecule type" value="Genomic_DNA"/>
</dbReference>
<accession>A0A6S6U4P4</accession>
<dbReference type="InterPro" id="IPR036097">
    <property type="entry name" value="HisK_dim/P_sf"/>
</dbReference>
<evidence type="ECO:0000256" key="8">
    <source>
        <dbReference type="ARBA" id="ARBA00022989"/>
    </source>
</evidence>
<keyword evidence="9 10" id="KW-0472">Membrane</keyword>
<dbReference type="Gene3D" id="6.10.340.10">
    <property type="match status" value="1"/>
</dbReference>
<dbReference type="CDD" id="cd06225">
    <property type="entry name" value="HAMP"/>
    <property type="match status" value="1"/>
</dbReference>
<evidence type="ECO:0000256" key="1">
    <source>
        <dbReference type="ARBA" id="ARBA00000085"/>
    </source>
</evidence>
<evidence type="ECO:0000256" key="5">
    <source>
        <dbReference type="ARBA" id="ARBA00022679"/>
    </source>
</evidence>
<dbReference type="SMART" id="SM00304">
    <property type="entry name" value="HAMP"/>
    <property type="match status" value="1"/>
</dbReference>
<dbReference type="InterPro" id="IPR003594">
    <property type="entry name" value="HATPase_dom"/>
</dbReference>
<dbReference type="PROSITE" id="PS50885">
    <property type="entry name" value="HAMP"/>
    <property type="match status" value="1"/>
</dbReference>
<dbReference type="PANTHER" id="PTHR45528">
    <property type="entry name" value="SENSOR HISTIDINE KINASE CPXA"/>
    <property type="match status" value="1"/>
</dbReference>
<dbReference type="EC" id="2.7.13.3" evidence="3"/>
<dbReference type="InterPro" id="IPR003661">
    <property type="entry name" value="HisK_dim/P_dom"/>
</dbReference>
<evidence type="ECO:0000259" key="11">
    <source>
        <dbReference type="PROSITE" id="PS50109"/>
    </source>
</evidence>
<dbReference type="InterPro" id="IPR005467">
    <property type="entry name" value="His_kinase_dom"/>
</dbReference>
<evidence type="ECO:0000259" key="12">
    <source>
        <dbReference type="PROSITE" id="PS50885"/>
    </source>
</evidence>
<name>A0A6S6U4P4_9BACT</name>
<dbReference type="CDD" id="cd00082">
    <property type="entry name" value="HisKA"/>
    <property type="match status" value="1"/>
</dbReference>
<keyword evidence="8 10" id="KW-1133">Transmembrane helix</keyword>
<feature type="transmembrane region" description="Helical" evidence="10">
    <location>
        <begin position="6"/>
        <end position="28"/>
    </location>
</feature>
<feature type="transmembrane region" description="Helical" evidence="10">
    <location>
        <begin position="140"/>
        <end position="158"/>
    </location>
</feature>
<reference evidence="13" key="1">
    <citation type="submission" date="2020-01" db="EMBL/GenBank/DDBJ databases">
        <authorList>
            <person name="Meier V. D."/>
            <person name="Meier V D."/>
        </authorList>
    </citation>
    <scope>NUCLEOTIDE SEQUENCE</scope>
    <source>
        <strain evidence="13">HLG_WM_MAG_02</strain>
    </source>
</reference>
<dbReference type="InterPro" id="IPR036890">
    <property type="entry name" value="HATPase_C_sf"/>
</dbReference>
<gene>
    <name evidence="13" type="ORF">HELGO_WM24537</name>
</gene>
<keyword evidence="4" id="KW-0597">Phosphoprotein</keyword>
<dbReference type="PROSITE" id="PS50109">
    <property type="entry name" value="HIS_KIN"/>
    <property type="match status" value="1"/>
</dbReference>
<evidence type="ECO:0000256" key="9">
    <source>
        <dbReference type="ARBA" id="ARBA00023136"/>
    </source>
</evidence>
<protein>
    <recommendedName>
        <fullName evidence="3">histidine kinase</fullName>
        <ecNumber evidence="3">2.7.13.3</ecNumber>
    </recommendedName>
</protein>
<dbReference type="PANTHER" id="PTHR45528:SF12">
    <property type="entry name" value="SENSOR HISTIDINE KINASE ARSS"/>
    <property type="match status" value="1"/>
</dbReference>
<dbReference type="NCBIfam" id="NF038389">
    <property type="entry name" value="ArsS_fam_HK"/>
    <property type="match status" value="1"/>
</dbReference>
<organism evidence="13">
    <name type="scientific">uncultured Sulfurovum sp</name>
    <dbReference type="NCBI Taxonomy" id="269237"/>
    <lineage>
        <taxon>Bacteria</taxon>
        <taxon>Pseudomonadati</taxon>
        <taxon>Campylobacterota</taxon>
        <taxon>Epsilonproteobacteria</taxon>
        <taxon>Campylobacterales</taxon>
        <taxon>Sulfurovaceae</taxon>
        <taxon>Sulfurovum</taxon>
        <taxon>environmental samples</taxon>
    </lineage>
</organism>
<dbReference type="InterPro" id="IPR050398">
    <property type="entry name" value="HssS/ArlS-like"/>
</dbReference>
<evidence type="ECO:0000256" key="3">
    <source>
        <dbReference type="ARBA" id="ARBA00012438"/>
    </source>
</evidence>
<evidence type="ECO:0000256" key="2">
    <source>
        <dbReference type="ARBA" id="ARBA00004141"/>
    </source>
</evidence>
<dbReference type="AlphaFoldDB" id="A0A6S6U4P4"/>
<keyword evidence="5" id="KW-0808">Transferase</keyword>
<dbReference type="SUPFAM" id="SSF158472">
    <property type="entry name" value="HAMP domain-like"/>
    <property type="match status" value="1"/>
</dbReference>
<dbReference type="GO" id="GO:0016020">
    <property type="term" value="C:membrane"/>
    <property type="evidence" value="ECO:0007669"/>
    <property type="project" value="UniProtKB-SubCell"/>
</dbReference>
<dbReference type="Gene3D" id="3.30.565.10">
    <property type="entry name" value="Histidine kinase-like ATPase, C-terminal domain"/>
    <property type="match status" value="1"/>
</dbReference>
<evidence type="ECO:0000256" key="6">
    <source>
        <dbReference type="ARBA" id="ARBA00022692"/>
    </source>
</evidence>
<keyword evidence="7 13" id="KW-0418">Kinase</keyword>
<keyword evidence="6 10" id="KW-0812">Transmembrane</keyword>
<evidence type="ECO:0000256" key="10">
    <source>
        <dbReference type="SAM" id="Phobius"/>
    </source>
</evidence>
<evidence type="ECO:0000313" key="13">
    <source>
        <dbReference type="EMBL" id="CAA6825237.1"/>
    </source>
</evidence>
<dbReference type="SUPFAM" id="SSF47384">
    <property type="entry name" value="Homodimeric domain of signal transducing histidine kinase"/>
    <property type="match status" value="1"/>
</dbReference>
<dbReference type="Pfam" id="PF00672">
    <property type="entry name" value="HAMP"/>
    <property type="match status" value="1"/>
</dbReference>
<comment type="catalytic activity">
    <reaction evidence="1">
        <text>ATP + protein L-histidine = ADP + protein N-phospho-L-histidine.</text>
        <dbReference type="EC" id="2.7.13.3"/>
    </reaction>
</comment>
<dbReference type="CDD" id="cd00075">
    <property type="entry name" value="HATPase"/>
    <property type="match status" value="1"/>
</dbReference>
<dbReference type="SUPFAM" id="SSF55874">
    <property type="entry name" value="ATPase domain of HSP90 chaperone/DNA topoisomerase II/histidine kinase"/>
    <property type="match status" value="1"/>
</dbReference>
<dbReference type="InterPro" id="IPR003660">
    <property type="entry name" value="HAMP_dom"/>
</dbReference>
<dbReference type="Pfam" id="PF02518">
    <property type="entry name" value="HATPase_c"/>
    <property type="match status" value="1"/>
</dbReference>